<organism evidence="1 2">
    <name type="scientific">Colletotrichum lupini</name>
    <dbReference type="NCBI Taxonomy" id="145971"/>
    <lineage>
        <taxon>Eukaryota</taxon>
        <taxon>Fungi</taxon>
        <taxon>Dikarya</taxon>
        <taxon>Ascomycota</taxon>
        <taxon>Pezizomycotina</taxon>
        <taxon>Sordariomycetes</taxon>
        <taxon>Hypocreomycetidae</taxon>
        <taxon>Glomerellales</taxon>
        <taxon>Glomerellaceae</taxon>
        <taxon>Colletotrichum</taxon>
        <taxon>Colletotrichum acutatum species complex</taxon>
    </lineage>
</organism>
<keyword evidence="2" id="KW-1185">Reference proteome</keyword>
<reference evidence="1" key="1">
    <citation type="journal article" date="2021" name="Mol. Plant Microbe Interact.">
        <title>Complete Genome Sequence of the Plant-Pathogenic Fungus Colletotrichum lupini.</title>
        <authorList>
            <person name="Baroncelli R."/>
            <person name="Pensec F."/>
            <person name="Da Lio D."/>
            <person name="Boufleur T."/>
            <person name="Vicente I."/>
            <person name="Sarrocco S."/>
            <person name="Picot A."/>
            <person name="Baraldi E."/>
            <person name="Sukno S."/>
            <person name="Thon M."/>
            <person name="Le Floch G."/>
        </authorList>
    </citation>
    <scope>NUCLEOTIDE SEQUENCE</scope>
    <source>
        <strain evidence="1">IMI 504893</strain>
    </source>
</reference>
<dbReference type="EMBL" id="CP019472">
    <property type="protein sequence ID" value="UQC76497.1"/>
    <property type="molecule type" value="Genomic_DNA"/>
</dbReference>
<evidence type="ECO:0000313" key="2">
    <source>
        <dbReference type="Proteomes" id="UP000830671"/>
    </source>
</evidence>
<dbReference type="RefSeq" id="XP_049138138.1">
    <property type="nucleotide sequence ID" value="XM_049296914.1"/>
</dbReference>
<evidence type="ECO:0000313" key="1">
    <source>
        <dbReference type="EMBL" id="UQC76497.1"/>
    </source>
</evidence>
<dbReference type="Proteomes" id="UP000830671">
    <property type="component" value="Chromosome 10"/>
</dbReference>
<dbReference type="AlphaFoldDB" id="A0A9Q8SFL9"/>
<accession>A0A9Q8SFL9</accession>
<proteinExistence type="predicted"/>
<name>A0A9Q8SFL9_9PEZI</name>
<dbReference type="GeneID" id="73351924"/>
<gene>
    <name evidence="1" type="ORF">CLUP02_18010</name>
</gene>
<protein>
    <submittedName>
        <fullName evidence="1">Uncharacterized protein</fullName>
    </submittedName>
</protein>
<sequence>MELQHEGYSDAEAASRFLSELKQNCKGSLKLGDLDETSQEARKSIRKVDMMAEAEDYRPQDNSGATIGNSVQQTSWLLWDIFEKASVVLAALGADLRMKDEAMSL</sequence>
<dbReference type="KEGG" id="clup:CLUP02_18010"/>